<dbReference type="Proteomes" id="UP000800093">
    <property type="component" value="Unassembled WGS sequence"/>
</dbReference>
<dbReference type="AlphaFoldDB" id="A0A9P4KBS3"/>
<sequence>MHWHGIRQLHTVQMDGVNGITQCPVAEGDTYQYKFKIMQYGTSWYHSHYSAQYSDGVAGPMLIHGPNSDNWDEEWEPIMVTDWLHNTAFEEYHKEHFGNGKLPQADSILLNGKGRFNGKGEYYINKFEAGKKYLIRIINASTSLHFHFSIDGHKFKVISTDFVPIKPYETNSLSVGIGQRYNVIVEAKPETPSSNGKYWIRTEYTGGTCNGGQVRGAPLGDADPARDNQRVGIISYMDATGTDNPTSTRTQVEPDCLDEPFDKLEPIVKWSVSAPQNDIKGAVFEAGLDFKDKRMQRMGVNHWTITDTAMWLNPSSPTILNLANTTWDPEYAVVDYNYDDGDNMVYMVITSGNHSTRSNKLATDHPIHLHGHDFAVIGQKANELYDPQRTPLTFKLNNPPRRDTAMLPRGGYLAIAFKPDNPGIWALHCHIAWHAGSGLALQIMERHTEIARANGDSSGAFTTIREGCQKWDKWLLKNPHKFNETMRDDSGI</sequence>
<evidence type="ECO:0000313" key="8">
    <source>
        <dbReference type="EMBL" id="KAF2263560.1"/>
    </source>
</evidence>
<evidence type="ECO:0000256" key="3">
    <source>
        <dbReference type="ARBA" id="ARBA00023002"/>
    </source>
</evidence>
<evidence type="ECO:0000259" key="6">
    <source>
        <dbReference type="Pfam" id="PF07731"/>
    </source>
</evidence>
<evidence type="ECO:0000259" key="5">
    <source>
        <dbReference type="Pfam" id="PF00394"/>
    </source>
</evidence>
<dbReference type="OrthoDB" id="2121828at2759"/>
<organism evidence="8 9">
    <name type="scientific">Lojkania enalia</name>
    <dbReference type="NCBI Taxonomy" id="147567"/>
    <lineage>
        <taxon>Eukaryota</taxon>
        <taxon>Fungi</taxon>
        <taxon>Dikarya</taxon>
        <taxon>Ascomycota</taxon>
        <taxon>Pezizomycotina</taxon>
        <taxon>Dothideomycetes</taxon>
        <taxon>Pleosporomycetidae</taxon>
        <taxon>Pleosporales</taxon>
        <taxon>Pleosporales incertae sedis</taxon>
        <taxon>Lojkania</taxon>
    </lineage>
</organism>
<dbReference type="Pfam" id="PF07731">
    <property type="entry name" value="Cu-oxidase_2"/>
    <property type="match status" value="1"/>
</dbReference>
<protein>
    <submittedName>
        <fullName evidence="8">Cupredoxin</fullName>
    </submittedName>
</protein>
<accession>A0A9P4KBS3</accession>
<dbReference type="GO" id="GO:0005507">
    <property type="term" value="F:copper ion binding"/>
    <property type="evidence" value="ECO:0007669"/>
    <property type="project" value="InterPro"/>
</dbReference>
<dbReference type="CDD" id="cd13901">
    <property type="entry name" value="CuRO_3_MaLCC_like"/>
    <property type="match status" value="1"/>
</dbReference>
<proteinExistence type="inferred from homology"/>
<dbReference type="EMBL" id="ML986624">
    <property type="protein sequence ID" value="KAF2263560.1"/>
    <property type="molecule type" value="Genomic_DNA"/>
</dbReference>
<evidence type="ECO:0000256" key="1">
    <source>
        <dbReference type="ARBA" id="ARBA00010609"/>
    </source>
</evidence>
<evidence type="ECO:0000256" key="2">
    <source>
        <dbReference type="ARBA" id="ARBA00022723"/>
    </source>
</evidence>
<dbReference type="FunFam" id="2.60.40.420:FF:000045">
    <property type="entry name" value="Laccase 2"/>
    <property type="match status" value="1"/>
</dbReference>
<evidence type="ECO:0000259" key="7">
    <source>
        <dbReference type="Pfam" id="PF07732"/>
    </source>
</evidence>
<dbReference type="InterPro" id="IPR033138">
    <property type="entry name" value="Cu_oxidase_CS"/>
</dbReference>
<evidence type="ECO:0000256" key="4">
    <source>
        <dbReference type="ARBA" id="ARBA00023008"/>
    </source>
</evidence>
<reference evidence="9" key="1">
    <citation type="journal article" date="2020" name="Stud. Mycol.">
        <title>101 Dothideomycetes genomes: A test case for predicting lifestyles and emergence of pathogens.</title>
        <authorList>
            <person name="Haridas S."/>
            <person name="Albert R."/>
            <person name="Binder M."/>
            <person name="Bloem J."/>
            <person name="LaButti K."/>
            <person name="Salamov A."/>
            <person name="Andreopoulos B."/>
            <person name="Baker S."/>
            <person name="Barry K."/>
            <person name="Bills G."/>
            <person name="Bluhm B."/>
            <person name="Cannon C."/>
            <person name="Castanera R."/>
            <person name="Culley D."/>
            <person name="Daum C."/>
            <person name="Ezra D."/>
            <person name="Gonzalez J."/>
            <person name="Henrissat B."/>
            <person name="Kuo A."/>
            <person name="Liang C."/>
            <person name="Lipzen A."/>
            <person name="Lutzoni F."/>
            <person name="Magnuson J."/>
            <person name="Mondo S."/>
            <person name="Nolan M."/>
            <person name="Ohm R."/>
            <person name="Pangilinan J."/>
            <person name="Park H.-J."/>
            <person name="Ramirez L."/>
            <person name="Alfaro M."/>
            <person name="Sun H."/>
            <person name="Tritt A."/>
            <person name="Yoshinaga Y."/>
            <person name="Zwiers L.-H."/>
            <person name="Turgeon B."/>
            <person name="Goodwin S."/>
            <person name="Spatafora J."/>
            <person name="Crous P."/>
            <person name="Grigoriev I."/>
        </authorList>
    </citation>
    <scope>NUCLEOTIDE SEQUENCE [LARGE SCALE GENOMIC DNA]</scope>
    <source>
        <strain evidence="9">CBS 304.66</strain>
    </source>
</reference>
<dbReference type="GO" id="GO:0016491">
    <property type="term" value="F:oxidoreductase activity"/>
    <property type="evidence" value="ECO:0007669"/>
    <property type="project" value="UniProtKB-KW"/>
</dbReference>
<feature type="domain" description="Plastocyanin-like" evidence="6">
    <location>
        <begin position="313"/>
        <end position="446"/>
    </location>
</feature>
<dbReference type="SUPFAM" id="SSF49503">
    <property type="entry name" value="Cupredoxins"/>
    <property type="match status" value="3"/>
</dbReference>
<dbReference type="Gene3D" id="2.60.40.420">
    <property type="entry name" value="Cupredoxins - blue copper proteins"/>
    <property type="match status" value="3"/>
</dbReference>
<keyword evidence="3" id="KW-0560">Oxidoreductase</keyword>
<evidence type="ECO:0000313" key="9">
    <source>
        <dbReference type="Proteomes" id="UP000800093"/>
    </source>
</evidence>
<gene>
    <name evidence="8" type="ORF">CC78DRAFT_518188</name>
</gene>
<dbReference type="PROSITE" id="PS00080">
    <property type="entry name" value="MULTICOPPER_OXIDASE2"/>
    <property type="match status" value="1"/>
</dbReference>
<feature type="domain" description="Plastocyanin-like" evidence="5">
    <location>
        <begin position="77"/>
        <end position="209"/>
    </location>
</feature>
<comment type="similarity">
    <text evidence="1">Belongs to the multicopper oxidase family.</text>
</comment>
<dbReference type="InterPro" id="IPR002355">
    <property type="entry name" value="Cu_oxidase_Cu_BS"/>
</dbReference>
<dbReference type="Pfam" id="PF07732">
    <property type="entry name" value="Cu-oxidase_3"/>
    <property type="match status" value="1"/>
</dbReference>
<dbReference type="InterPro" id="IPR008972">
    <property type="entry name" value="Cupredoxin"/>
</dbReference>
<dbReference type="Pfam" id="PF00394">
    <property type="entry name" value="Cu-oxidase"/>
    <property type="match status" value="1"/>
</dbReference>
<dbReference type="PROSITE" id="PS00079">
    <property type="entry name" value="MULTICOPPER_OXIDASE1"/>
    <property type="match status" value="1"/>
</dbReference>
<dbReference type="InterPro" id="IPR011707">
    <property type="entry name" value="Cu-oxidase-like_N"/>
</dbReference>
<dbReference type="CDD" id="cd13880">
    <property type="entry name" value="CuRO_2_MaLCC_like"/>
    <property type="match status" value="1"/>
</dbReference>
<keyword evidence="9" id="KW-1185">Reference proteome</keyword>
<keyword evidence="4" id="KW-0186">Copper</keyword>
<dbReference type="InterPro" id="IPR001117">
    <property type="entry name" value="Cu-oxidase_2nd"/>
</dbReference>
<dbReference type="PANTHER" id="PTHR11709:SF71">
    <property type="entry name" value="OXIDOREDUCTASE TPCJ"/>
    <property type="match status" value="1"/>
</dbReference>
<comment type="caution">
    <text evidence="8">The sequence shown here is derived from an EMBL/GenBank/DDBJ whole genome shotgun (WGS) entry which is preliminary data.</text>
</comment>
<dbReference type="InterPro" id="IPR045087">
    <property type="entry name" value="Cu-oxidase_fam"/>
</dbReference>
<name>A0A9P4KBS3_9PLEO</name>
<dbReference type="InterPro" id="IPR011706">
    <property type="entry name" value="Cu-oxidase_C"/>
</dbReference>
<feature type="domain" description="Plastocyanin-like" evidence="7">
    <location>
        <begin position="1"/>
        <end position="67"/>
    </location>
</feature>
<dbReference type="PANTHER" id="PTHR11709">
    <property type="entry name" value="MULTI-COPPER OXIDASE"/>
    <property type="match status" value="1"/>
</dbReference>
<keyword evidence="2" id="KW-0479">Metal-binding</keyword>